<dbReference type="RefSeq" id="WP_261405561.1">
    <property type="nucleotide sequence ID" value="NZ_CP081869.1"/>
</dbReference>
<sequence length="587" mass="65955">MRSYDEKKGRTRGIDDAVEEIIQNAIKSVYLNRALLPATAVYEAAFGAVEKRNRELIETADPSDRSLQELLLPHPARSTVFRRIQDCDYYRTIRSRHGSRAADLELKPLKVAPEATYPLERVLIDHTKLDGWMLFDEASALPCGGRPWLTMAIDAYSRYPLGFYIGFEPPSVYSVMMCLRQAIAPKAELLKQVPGLEQDWLAMGTPMKLVADNAKEIVGISLPRACAELAIELETSPVKTPKHKGIIERFFGTMNKRFVHRLPGTTYGNPKLLRDLEINPQNTMRMSFAKFQFLFLKWLLGDYCKSRNRMIGTTPERRWIEGTAKRRIDMPERIGVLKSILSRHGTAALNRSGVRFQNLTFRSDDTIRRMLAGTKKSKIDVDFRFDPADLSEMHVLLKTTGEYLPLVCDQKDYARGLSLWQHKIIQLQNRDRDRKSKNFKDLMLTRSELIAETVQAIKAGAAKTIDARFQRLGETGSVIVTTKPARGHPRNGAVSTSRMIAVDVSVEETVAETPAGDAPVLEEPSRNSPPKKPRSQRKTKVKTVVATVVEPELPPLTEEPHVTEVDDDDDDAASLMAASPMSAKGNA</sequence>
<name>A0A9E6UQ45_9HYPH</name>
<gene>
    <name evidence="3" type="ORF">K6K41_13450</name>
</gene>
<evidence type="ECO:0000259" key="2">
    <source>
        <dbReference type="PROSITE" id="PS50994"/>
    </source>
</evidence>
<evidence type="ECO:0000313" key="4">
    <source>
        <dbReference type="Proteomes" id="UP000825701"/>
    </source>
</evidence>
<dbReference type="GO" id="GO:0003676">
    <property type="term" value="F:nucleic acid binding"/>
    <property type="evidence" value="ECO:0007669"/>
    <property type="project" value="InterPro"/>
</dbReference>
<dbReference type="SUPFAM" id="SSF53098">
    <property type="entry name" value="Ribonuclease H-like"/>
    <property type="match status" value="1"/>
</dbReference>
<dbReference type="Gene3D" id="3.30.420.10">
    <property type="entry name" value="Ribonuclease H-like superfamily/Ribonuclease H"/>
    <property type="match status" value="1"/>
</dbReference>
<feature type="domain" description="Integrase catalytic" evidence="2">
    <location>
        <begin position="114"/>
        <end position="323"/>
    </location>
</feature>
<feature type="compositionally biased region" description="Low complexity" evidence="1">
    <location>
        <begin position="542"/>
        <end position="551"/>
    </location>
</feature>
<evidence type="ECO:0000313" key="3">
    <source>
        <dbReference type="EMBL" id="QZO02164.1"/>
    </source>
</evidence>
<dbReference type="PROSITE" id="PS50994">
    <property type="entry name" value="INTEGRASE"/>
    <property type="match status" value="1"/>
</dbReference>
<keyword evidence="4" id="KW-1185">Reference proteome</keyword>
<protein>
    <submittedName>
        <fullName evidence="3">DDE-type integrase/transposase/recombinase</fullName>
    </submittedName>
</protein>
<reference evidence="3" key="1">
    <citation type="submission" date="2021-08" db="EMBL/GenBank/DDBJ databases">
        <authorList>
            <person name="Zhang H."/>
            <person name="Xu M."/>
            <person name="Yu Z."/>
            <person name="Yang L."/>
            <person name="Cai Y."/>
        </authorList>
    </citation>
    <scope>NUCLEOTIDE SEQUENCE</scope>
    <source>
        <strain evidence="3">CHL1</strain>
    </source>
</reference>
<dbReference type="Proteomes" id="UP000825701">
    <property type="component" value="Chromosome"/>
</dbReference>
<dbReference type="GO" id="GO:0015074">
    <property type="term" value="P:DNA integration"/>
    <property type="evidence" value="ECO:0007669"/>
    <property type="project" value="InterPro"/>
</dbReference>
<dbReference type="InterPro" id="IPR036397">
    <property type="entry name" value="RNaseH_sf"/>
</dbReference>
<dbReference type="KEGG" id="cmet:K6K41_13450"/>
<feature type="compositionally biased region" description="Low complexity" evidence="1">
    <location>
        <begin position="573"/>
        <end position="587"/>
    </location>
</feature>
<feature type="region of interest" description="Disordered" evidence="1">
    <location>
        <begin position="510"/>
        <end position="587"/>
    </location>
</feature>
<dbReference type="InterPro" id="IPR001584">
    <property type="entry name" value="Integrase_cat-core"/>
</dbReference>
<dbReference type="EMBL" id="CP081869">
    <property type="protein sequence ID" value="QZO02164.1"/>
    <property type="molecule type" value="Genomic_DNA"/>
</dbReference>
<accession>A0A9E6UQ45</accession>
<dbReference type="InterPro" id="IPR012337">
    <property type="entry name" value="RNaseH-like_sf"/>
</dbReference>
<organism evidence="3 4">
    <name type="scientific">Chenggangzhangella methanolivorans</name>
    <dbReference type="NCBI Taxonomy" id="1437009"/>
    <lineage>
        <taxon>Bacteria</taxon>
        <taxon>Pseudomonadati</taxon>
        <taxon>Pseudomonadota</taxon>
        <taxon>Alphaproteobacteria</taxon>
        <taxon>Hyphomicrobiales</taxon>
        <taxon>Methylopilaceae</taxon>
        <taxon>Chenggangzhangella</taxon>
    </lineage>
</organism>
<evidence type="ECO:0000256" key="1">
    <source>
        <dbReference type="SAM" id="MobiDB-lite"/>
    </source>
</evidence>
<feature type="compositionally biased region" description="Basic residues" evidence="1">
    <location>
        <begin position="529"/>
        <end position="541"/>
    </location>
</feature>
<dbReference type="AlphaFoldDB" id="A0A9E6UQ45"/>
<proteinExistence type="predicted"/>